<dbReference type="Pfam" id="PF01498">
    <property type="entry name" value="HTH_Tnp_Tc3_2"/>
    <property type="match status" value="1"/>
</dbReference>
<evidence type="ECO:0000256" key="1">
    <source>
        <dbReference type="SAM" id="Phobius"/>
    </source>
</evidence>
<evidence type="ECO:0000313" key="4">
    <source>
        <dbReference type="Proteomes" id="UP000821837"/>
    </source>
</evidence>
<dbReference type="InterPro" id="IPR002492">
    <property type="entry name" value="Transposase_Tc1-like"/>
</dbReference>
<dbReference type="InterPro" id="IPR036397">
    <property type="entry name" value="RNaseH_sf"/>
</dbReference>
<keyword evidence="4" id="KW-1185">Reference proteome</keyword>
<proteinExistence type="predicted"/>
<protein>
    <recommendedName>
        <fullName evidence="2">Transposase Tc1-like domain-containing protein</fullName>
    </recommendedName>
</protein>
<feature type="domain" description="Transposase Tc1-like" evidence="2">
    <location>
        <begin position="86"/>
        <end position="152"/>
    </location>
</feature>
<comment type="caution">
    <text evidence="3">The sequence shown here is derived from an EMBL/GenBank/DDBJ whole genome shotgun (WGS) entry which is preliminary data.</text>
</comment>
<sequence>MDAKGGICSSLGQRVNVSTAQEPSEEFPKEWLLCLCCFAAVFLALLVLFIVYALVPYPFGPQSLVAERRCGDIPTWGEWNLKEDEDSAIVSAAALNPRNTVPKIIQDLGLKVSPTTVNLRLAEAGLKKRVACRKPLLLELNQSKRLQFAKDHEGWTAIEWERVVFSDESSPTTRWDQRQRVWRSENCR</sequence>
<keyword evidence="1" id="KW-0472">Membrane</keyword>
<keyword evidence="1" id="KW-0812">Transmembrane</keyword>
<organism evidence="3 4">
    <name type="scientific">Rhipicephalus sanguineus</name>
    <name type="common">Brown dog tick</name>
    <name type="synonym">Ixodes sanguineus</name>
    <dbReference type="NCBI Taxonomy" id="34632"/>
    <lineage>
        <taxon>Eukaryota</taxon>
        <taxon>Metazoa</taxon>
        <taxon>Ecdysozoa</taxon>
        <taxon>Arthropoda</taxon>
        <taxon>Chelicerata</taxon>
        <taxon>Arachnida</taxon>
        <taxon>Acari</taxon>
        <taxon>Parasitiformes</taxon>
        <taxon>Ixodida</taxon>
        <taxon>Ixodoidea</taxon>
        <taxon>Ixodidae</taxon>
        <taxon>Rhipicephalinae</taxon>
        <taxon>Rhipicephalus</taxon>
        <taxon>Rhipicephalus</taxon>
    </lineage>
</organism>
<dbReference type="Proteomes" id="UP000821837">
    <property type="component" value="Chromosome 1"/>
</dbReference>
<name>A0A9D4YQN3_RHISA</name>
<dbReference type="Gene3D" id="3.30.420.10">
    <property type="entry name" value="Ribonuclease H-like superfamily/Ribonuclease H"/>
    <property type="match status" value="1"/>
</dbReference>
<dbReference type="GO" id="GO:0015074">
    <property type="term" value="P:DNA integration"/>
    <property type="evidence" value="ECO:0007669"/>
    <property type="project" value="InterPro"/>
</dbReference>
<evidence type="ECO:0000259" key="2">
    <source>
        <dbReference type="Pfam" id="PF01498"/>
    </source>
</evidence>
<keyword evidence="1" id="KW-1133">Transmembrane helix</keyword>
<dbReference type="EMBL" id="JABSTV010001245">
    <property type="protein sequence ID" value="KAH7984343.1"/>
    <property type="molecule type" value="Genomic_DNA"/>
</dbReference>
<dbReference type="AlphaFoldDB" id="A0A9D4YQN3"/>
<reference evidence="3" key="2">
    <citation type="submission" date="2021-09" db="EMBL/GenBank/DDBJ databases">
        <authorList>
            <person name="Jia N."/>
            <person name="Wang J."/>
            <person name="Shi W."/>
            <person name="Du L."/>
            <person name="Sun Y."/>
            <person name="Zhan W."/>
            <person name="Jiang J."/>
            <person name="Wang Q."/>
            <person name="Zhang B."/>
            <person name="Ji P."/>
            <person name="Sakyi L.B."/>
            <person name="Cui X."/>
            <person name="Yuan T."/>
            <person name="Jiang B."/>
            <person name="Yang W."/>
            <person name="Lam T.T.-Y."/>
            <person name="Chang Q."/>
            <person name="Ding S."/>
            <person name="Wang X."/>
            <person name="Zhu J."/>
            <person name="Ruan X."/>
            <person name="Zhao L."/>
            <person name="Wei J."/>
            <person name="Que T."/>
            <person name="Du C."/>
            <person name="Cheng J."/>
            <person name="Dai P."/>
            <person name="Han X."/>
            <person name="Huang E."/>
            <person name="Gao Y."/>
            <person name="Liu J."/>
            <person name="Shao H."/>
            <person name="Ye R."/>
            <person name="Li L."/>
            <person name="Wei W."/>
            <person name="Wang X."/>
            <person name="Wang C."/>
            <person name="Huo Q."/>
            <person name="Li W."/>
            <person name="Guo W."/>
            <person name="Chen H."/>
            <person name="Chen S."/>
            <person name="Zhou L."/>
            <person name="Zhou L."/>
            <person name="Ni X."/>
            <person name="Tian J."/>
            <person name="Zhou Y."/>
            <person name="Sheng Y."/>
            <person name="Liu T."/>
            <person name="Pan Y."/>
            <person name="Xia L."/>
            <person name="Li J."/>
            <person name="Zhao F."/>
            <person name="Cao W."/>
        </authorList>
    </citation>
    <scope>NUCLEOTIDE SEQUENCE</scope>
    <source>
        <strain evidence="3">Rsan-2018</strain>
        <tissue evidence="3">Larvae</tissue>
    </source>
</reference>
<dbReference type="GO" id="GO:0006313">
    <property type="term" value="P:DNA transposition"/>
    <property type="evidence" value="ECO:0007669"/>
    <property type="project" value="InterPro"/>
</dbReference>
<reference evidence="3" key="1">
    <citation type="journal article" date="2020" name="Cell">
        <title>Large-Scale Comparative Analyses of Tick Genomes Elucidate Their Genetic Diversity and Vector Capacities.</title>
        <authorList>
            <consortium name="Tick Genome and Microbiome Consortium (TIGMIC)"/>
            <person name="Jia N."/>
            <person name="Wang J."/>
            <person name="Shi W."/>
            <person name="Du L."/>
            <person name="Sun Y."/>
            <person name="Zhan W."/>
            <person name="Jiang J.F."/>
            <person name="Wang Q."/>
            <person name="Zhang B."/>
            <person name="Ji P."/>
            <person name="Bell-Sakyi L."/>
            <person name="Cui X.M."/>
            <person name="Yuan T.T."/>
            <person name="Jiang B.G."/>
            <person name="Yang W.F."/>
            <person name="Lam T.T."/>
            <person name="Chang Q.C."/>
            <person name="Ding S.J."/>
            <person name="Wang X.J."/>
            <person name="Zhu J.G."/>
            <person name="Ruan X.D."/>
            <person name="Zhao L."/>
            <person name="Wei J.T."/>
            <person name="Ye R.Z."/>
            <person name="Que T.C."/>
            <person name="Du C.H."/>
            <person name="Zhou Y.H."/>
            <person name="Cheng J.X."/>
            <person name="Dai P.F."/>
            <person name="Guo W.B."/>
            <person name="Han X.H."/>
            <person name="Huang E.J."/>
            <person name="Li L.F."/>
            <person name="Wei W."/>
            <person name="Gao Y.C."/>
            <person name="Liu J.Z."/>
            <person name="Shao H.Z."/>
            <person name="Wang X."/>
            <person name="Wang C.C."/>
            <person name="Yang T.C."/>
            <person name="Huo Q.B."/>
            <person name="Li W."/>
            <person name="Chen H.Y."/>
            <person name="Chen S.E."/>
            <person name="Zhou L.G."/>
            <person name="Ni X.B."/>
            <person name="Tian J.H."/>
            <person name="Sheng Y."/>
            <person name="Liu T."/>
            <person name="Pan Y.S."/>
            <person name="Xia L.Y."/>
            <person name="Li J."/>
            <person name="Zhao F."/>
            <person name="Cao W.C."/>
        </authorList>
    </citation>
    <scope>NUCLEOTIDE SEQUENCE</scope>
    <source>
        <strain evidence="3">Rsan-2018</strain>
    </source>
</reference>
<gene>
    <name evidence="3" type="ORF">HPB52_019571</name>
</gene>
<evidence type="ECO:0000313" key="3">
    <source>
        <dbReference type="EMBL" id="KAH7984343.1"/>
    </source>
</evidence>
<accession>A0A9D4YQN3</accession>
<dbReference type="GO" id="GO:0003677">
    <property type="term" value="F:DNA binding"/>
    <property type="evidence" value="ECO:0007669"/>
    <property type="project" value="InterPro"/>
</dbReference>
<feature type="transmembrane region" description="Helical" evidence="1">
    <location>
        <begin position="31"/>
        <end position="55"/>
    </location>
</feature>